<dbReference type="PANTHER" id="PTHR33204">
    <property type="entry name" value="TRANSCRIPTIONAL REGULATOR, MARR FAMILY"/>
    <property type="match status" value="1"/>
</dbReference>
<dbReference type="Gene3D" id="1.10.10.10">
    <property type="entry name" value="Winged helix-like DNA-binding domain superfamily/Winged helix DNA-binding domain"/>
    <property type="match status" value="1"/>
</dbReference>
<dbReference type="RefSeq" id="WP_138096968.1">
    <property type="nucleotide sequence ID" value="NZ_CP141191.1"/>
</dbReference>
<gene>
    <name evidence="6" type="primary">yybR_5</name>
    <name evidence="5" type="ORF">ABTW24_15505</name>
    <name evidence="6" type="ORF">NCTC11429_04130</name>
</gene>
<dbReference type="GO" id="GO:0003677">
    <property type="term" value="F:DNA binding"/>
    <property type="evidence" value="ECO:0007669"/>
    <property type="project" value="UniProtKB-KW"/>
</dbReference>
<evidence type="ECO:0000313" key="6">
    <source>
        <dbReference type="EMBL" id="VTR50556.1"/>
    </source>
</evidence>
<dbReference type="AlphaFoldDB" id="A0A4U9VSX0"/>
<evidence type="ECO:0000256" key="3">
    <source>
        <dbReference type="ARBA" id="ARBA00023163"/>
    </source>
</evidence>
<organism evidence="6 7">
    <name type="scientific">Sphingobacterium thalpophilum</name>
    <dbReference type="NCBI Taxonomy" id="259"/>
    <lineage>
        <taxon>Bacteria</taxon>
        <taxon>Pseudomonadati</taxon>
        <taxon>Bacteroidota</taxon>
        <taxon>Sphingobacteriia</taxon>
        <taxon>Sphingobacteriales</taxon>
        <taxon>Sphingobacteriaceae</taxon>
        <taxon>Sphingobacterium</taxon>
    </lineage>
</organism>
<dbReference type="Proteomes" id="UP001566204">
    <property type="component" value="Unassembled WGS sequence"/>
</dbReference>
<proteinExistence type="predicted"/>
<evidence type="ECO:0000256" key="1">
    <source>
        <dbReference type="ARBA" id="ARBA00023015"/>
    </source>
</evidence>
<reference evidence="6 7" key="1">
    <citation type="submission" date="2019-05" db="EMBL/GenBank/DDBJ databases">
        <authorList>
            <consortium name="Pathogen Informatics"/>
        </authorList>
    </citation>
    <scope>NUCLEOTIDE SEQUENCE [LARGE SCALE GENOMIC DNA]</scope>
    <source>
        <strain evidence="6 7">NCTC11429</strain>
    </source>
</reference>
<keyword evidence="1" id="KW-0805">Transcription regulation</keyword>
<dbReference type="PROSITE" id="PS51118">
    <property type="entry name" value="HTH_HXLR"/>
    <property type="match status" value="1"/>
</dbReference>
<dbReference type="Proteomes" id="UP000308196">
    <property type="component" value="Chromosome"/>
</dbReference>
<evidence type="ECO:0000313" key="7">
    <source>
        <dbReference type="Proteomes" id="UP000308196"/>
    </source>
</evidence>
<accession>A0A4U9VSX0</accession>
<feature type="domain" description="HTH hxlR-type" evidence="4">
    <location>
        <begin position="13"/>
        <end position="112"/>
    </location>
</feature>
<dbReference type="STRING" id="1123265.GCA_000686625_02375"/>
<evidence type="ECO:0000256" key="2">
    <source>
        <dbReference type="ARBA" id="ARBA00023125"/>
    </source>
</evidence>
<dbReference type="SUPFAM" id="SSF46785">
    <property type="entry name" value="Winged helix' DNA-binding domain"/>
    <property type="match status" value="1"/>
</dbReference>
<dbReference type="InterPro" id="IPR036390">
    <property type="entry name" value="WH_DNA-bd_sf"/>
</dbReference>
<dbReference type="EMBL" id="JBEOQB010000004">
    <property type="protein sequence ID" value="MEZ0453003.1"/>
    <property type="molecule type" value="Genomic_DNA"/>
</dbReference>
<keyword evidence="2" id="KW-0238">DNA-binding</keyword>
<dbReference type="InterPro" id="IPR002577">
    <property type="entry name" value="HTH_HxlR"/>
</dbReference>
<sequence>MEEKKIENFGSCCDVNGIFKIIGGKWKVLLIKAIARECPKRFGKLRREMEDMAQTTLTLQLRELERDGILCRQTYAESPPRVEYKLSELGKTLLPVIEQLDQWWASYRKERP</sequence>
<evidence type="ECO:0000259" key="4">
    <source>
        <dbReference type="PROSITE" id="PS51118"/>
    </source>
</evidence>
<reference evidence="5 8" key="2">
    <citation type="submission" date="2024-06" db="EMBL/GenBank/DDBJ databases">
        <title>Soil Sphingobacterium thalpophilum.</title>
        <authorList>
            <person name="Yang J."/>
            <person name="Li J."/>
        </authorList>
    </citation>
    <scope>NUCLEOTIDE SEQUENCE [LARGE SCALE GENOMIC DNA]</scope>
    <source>
        <strain evidence="5 8">22g91tb</strain>
    </source>
</reference>
<dbReference type="InterPro" id="IPR036388">
    <property type="entry name" value="WH-like_DNA-bd_sf"/>
</dbReference>
<keyword evidence="8" id="KW-1185">Reference proteome</keyword>
<name>A0A4U9VSX0_9SPHI</name>
<keyword evidence="3" id="KW-0804">Transcription</keyword>
<evidence type="ECO:0000313" key="5">
    <source>
        <dbReference type="EMBL" id="MEZ0453003.1"/>
    </source>
</evidence>
<dbReference type="GeneID" id="78464745"/>
<dbReference type="Pfam" id="PF01638">
    <property type="entry name" value="HxlR"/>
    <property type="match status" value="1"/>
</dbReference>
<evidence type="ECO:0000313" key="8">
    <source>
        <dbReference type="Proteomes" id="UP001566204"/>
    </source>
</evidence>
<protein>
    <submittedName>
        <fullName evidence="5">Helix-turn-helix domain-containing protein</fullName>
    </submittedName>
    <submittedName>
        <fullName evidence="6">Uncharacterized HTH-type transcriptional regulator yybR</fullName>
    </submittedName>
</protein>
<dbReference type="KEGG" id="stha:NCTC11429_04130"/>
<dbReference type="EMBL" id="LR590484">
    <property type="protein sequence ID" value="VTR50556.1"/>
    <property type="molecule type" value="Genomic_DNA"/>
</dbReference>